<dbReference type="EMBL" id="JASZYV010000001">
    <property type="protein sequence ID" value="MDM0044171.1"/>
    <property type="molecule type" value="Genomic_DNA"/>
</dbReference>
<accession>A0ABT7N8A9</accession>
<sequence length="64" mass="6794">MPQSLGHCTCALGGCLVRLFPMTTNFSGRAHSLRAVDSRAWPVVAINVIAPAATVRHARDHALA</sequence>
<evidence type="ECO:0000313" key="2">
    <source>
        <dbReference type="Proteomes" id="UP001174908"/>
    </source>
</evidence>
<keyword evidence="2" id="KW-1185">Reference proteome</keyword>
<organism evidence="1 2">
    <name type="scientific">Variovorax dokdonensis</name>
    <dbReference type="NCBI Taxonomy" id="344883"/>
    <lineage>
        <taxon>Bacteria</taxon>
        <taxon>Pseudomonadati</taxon>
        <taxon>Pseudomonadota</taxon>
        <taxon>Betaproteobacteria</taxon>
        <taxon>Burkholderiales</taxon>
        <taxon>Comamonadaceae</taxon>
        <taxon>Variovorax</taxon>
    </lineage>
</organism>
<dbReference type="RefSeq" id="WP_286659230.1">
    <property type="nucleotide sequence ID" value="NZ_JASZYV010000001.1"/>
</dbReference>
<gene>
    <name evidence="1" type="ORF">QTH91_06730</name>
</gene>
<reference evidence="1" key="1">
    <citation type="submission" date="2023-06" db="EMBL/GenBank/DDBJ databases">
        <authorList>
            <person name="Jiang Y."/>
            <person name="Liu Q."/>
        </authorList>
    </citation>
    <scope>NUCLEOTIDE SEQUENCE</scope>
    <source>
        <strain evidence="1">CGMCC 1.12089</strain>
    </source>
</reference>
<comment type="caution">
    <text evidence="1">The sequence shown here is derived from an EMBL/GenBank/DDBJ whole genome shotgun (WGS) entry which is preliminary data.</text>
</comment>
<dbReference type="Proteomes" id="UP001174908">
    <property type="component" value="Unassembled WGS sequence"/>
</dbReference>
<evidence type="ECO:0000313" key="1">
    <source>
        <dbReference type="EMBL" id="MDM0044171.1"/>
    </source>
</evidence>
<proteinExistence type="predicted"/>
<protein>
    <submittedName>
        <fullName evidence="1">Uncharacterized protein</fullName>
    </submittedName>
</protein>
<name>A0ABT7N8A9_9BURK</name>